<dbReference type="SUPFAM" id="SSF52172">
    <property type="entry name" value="CheY-like"/>
    <property type="match status" value="1"/>
</dbReference>
<proteinExistence type="predicted"/>
<dbReference type="SUPFAM" id="SSF46894">
    <property type="entry name" value="C-terminal effector domain of the bipartite response regulators"/>
    <property type="match status" value="1"/>
</dbReference>
<gene>
    <name evidence="4" type="ORF">PPSIR1_40730</name>
</gene>
<name>A6FYS6_9BACT</name>
<dbReference type="eggNOG" id="COG4567">
    <property type="taxonomic scope" value="Bacteria"/>
</dbReference>
<dbReference type="GO" id="GO:0006355">
    <property type="term" value="P:regulation of DNA-templated transcription"/>
    <property type="evidence" value="ECO:0007669"/>
    <property type="project" value="InterPro"/>
</dbReference>
<organism evidence="4 5">
    <name type="scientific">Plesiocystis pacifica SIR-1</name>
    <dbReference type="NCBI Taxonomy" id="391625"/>
    <lineage>
        <taxon>Bacteria</taxon>
        <taxon>Pseudomonadati</taxon>
        <taxon>Myxococcota</taxon>
        <taxon>Polyangia</taxon>
        <taxon>Nannocystales</taxon>
        <taxon>Nannocystaceae</taxon>
        <taxon>Plesiocystis</taxon>
    </lineage>
</organism>
<dbReference type="PROSITE" id="PS50110">
    <property type="entry name" value="RESPONSE_REGULATORY"/>
    <property type="match status" value="1"/>
</dbReference>
<keyword evidence="2" id="KW-0597">Phosphoprotein</keyword>
<dbReference type="InterPro" id="IPR016032">
    <property type="entry name" value="Sig_transdc_resp-reg_C-effctor"/>
</dbReference>
<sequence>MDFDDRTVLLVEDDRSTATWLRATLESRGATVLWARSVEQARAEAARHRPQLALLDVSGLELVVELRTSDEPCAVVVMSGSPGSALPRAASGLGVAEFLDKPIGLEQLERAVRLADERAAVLRRILAAHEGEVVQAEIVASVERRLAKAMDEASAQTSTSSSLRMGLLASEFGLSARQAQAIAGVAEGLTDADIASALKVSYSRTRQLLSGAFSKLGLRSRNEFIRFLWERSPVASS</sequence>
<protein>
    <submittedName>
        <fullName evidence="4">Putative two-component system response regulator</fullName>
    </submittedName>
</protein>
<dbReference type="GO" id="GO:0000160">
    <property type="term" value="P:phosphorelay signal transduction system"/>
    <property type="evidence" value="ECO:0007669"/>
    <property type="project" value="InterPro"/>
</dbReference>
<accession>A6FYS6</accession>
<dbReference type="Pfam" id="PF00072">
    <property type="entry name" value="Response_reg"/>
    <property type="match status" value="1"/>
</dbReference>
<dbReference type="InterPro" id="IPR001789">
    <property type="entry name" value="Sig_transdc_resp-reg_receiver"/>
</dbReference>
<comment type="caution">
    <text evidence="4">The sequence shown here is derived from an EMBL/GenBank/DDBJ whole genome shotgun (WGS) entry which is preliminary data.</text>
</comment>
<evidence type="ECO:0000256" key="1">
    <source>
        <dbReference type="ARBA" id="ARBA00023125"/>
    </source>
</evidence>
<evidence type="ECO:0000256" key="2">
    <source>
        <dbReference type="PROSITE-ProRule" id="PRU00169"/>
    </source>
</evidence>
<reference evidence="4 5" key="1">
    <citation type="submission" date="2007-06" db="EMBL/GenBank/DDBJ databases">
        <authorList>
            <person name="Shimkets L."/>
            <person name="Ferriera S."/>
            <person name="Johnson J."/>
            <person name="Kravitz S."/>
            <person name="Beeson K."/>
            <person name="Sutton G."/>
            <person name="Rogers Y.-H."/>
            <person name="Friedman R."/>
            <person name="Frazier M."/>
            <person name="Venter J.C."/>
        </authorList>
    </citation>
    <scope>NUCLEOTIDE SEQUENCE [LARGE SCALE GENOMIC DNA]</scope>
    <source>
        <strain evidence="4 5">SIR-1</strain>
    </source>
</reference>
<dbReference type="Gene3D" id="1.10.10.10">
    <property type="entry name" value="Winged helix-like DNA-binding domain superfamily/Winged helix DNA-binding domain"/>
    <property type="match status" value="1"/>
</dbReference>
<dbReference type="EMBL" id="ABCS01000004">
    <property type="protein sequence ID" value="EDM81348.1"/>
    <property type="molecule type" value="Genomic_DNA"/>
</dbReference>
<evidence type="ECO:0000313" key="5">
    <source>
        <dbReference type="Proteomes" id="UP000005801"/>
    </source>
</evidence>
<dbReference type="SMART" id="SM00448">
    <property type="entry name" value="REC"/>
    <property type="match status" value="1"/>
</dbReference>
<feature type="domain" description="Response regulatory" evidence="3">
    <location>
        <begin position="7"/>
        <end position="116"/>
    </location>
</feature>
<dbReference type="InterPro" id="IPR039420">
    <property type="entry name" value="WalR-like"/>
</dbReference>
<keyword evidence="5" id="KW-1185">Reference proteome</keyword>
<dbReference type="InterPro" id="IPR000792">
    <property type="entry name" value="Tscrpt_reg_LuxR_C"/>
</dbReference>
<dbReference type="AlphaFoldDB" id="A6FYS6"/>
<dbReference type="InterPro" id="IPR011006">
    <property type="entry name" value="CheY-like_superfamily"/>
</dbReference>
<dbReference type="PANTHER" id="PTHR43214">
    <property type="entry name" value="TWO-COMPONENT RESPONSE REGULATOR"/>
    <property type="match status" value="1"/>
</dbReference>
<feature type="modified residue" description="4-aspartylphosphate" evidence="2">
    <location>
        <position position="56"/>
    </location>
</feature>
<dbReference type="CDD" id="cd00156">
    <property type="entry name" value="REC"/>
    <property type="match status" value="1"/>
</dbReference>
<dbReference type="GO" id="GO:0003677">
    <property type="term" value="F:DNA binding"/>
    <property type="evidence" value="ECO:0007669"/>
    <property type="project" value="UniProtKB-KW"/>
</dbReference>
<dbReference type="STRING" id="391625.PPSIR1_40730"/>
<dbReference type="InterPro" id="IPR036388">
    <property type="entry name" value="WH-like_DNA-bd_sf"/>
</dbReference>
<dbReference type="SMART" id="SM00421">
    <property type="entry name" value="HTH_LUXR"/>
    <property type="match status" value="1"/>
</dbReference>
<dbReference type="Gene3D" id="3.40.50.2300">
    <property type="match status" value="1"/>
</dbReference>
<dbReference type="OrthoDB" id="9802426at2"/>
<keyword evidence="1" id="KW-0238">DNA-binding</keyword>
<evidence type="ECO:0000259" key="3">
    <source>
        <dbReference type="PROSITE" id="PS50110"/>
    </source>
</evidence>
<evidence type="ECO:0000313" key="4">
    <source>
        <dbReference type="EMBL" id="EDM81348.1"/>
    </source>
</evidence>
<dbReference type="Proteomes" id="UP000005801">
    <property type="component" value="Unassembled WGS sequence"/>
</dbReference>